<feature type="compositionally biased region" description="Polar residues" evidence="1">
    <location>
        <begin position="151"/>
        <end position="163"/>
    </location>
</feature>
<dbReference type="AlphaFoldDB" id="A0AA88XNJ1"/>
<comment type="caution">
    <text evidence="2">The sequence shown here is derived from an EMBL/GenBank/DDBJ whole genome shotgun (WGS) entry which is preliminary data.</text>
</comment>
<name>A0AA88XNJ1_PINIB</name>
<sequence>MRDPVLTDNGEFKSHRSKRPEKERCSEKVKPGTHIIKVREDVFILHRTNNVVDRNLLANSISAKLKKDIPGEIAIKADLMNKLRRENLKDYLHLANLNRKFSSEMQWERNRLNSEGNQILKRQEQLRKNSEQSRRNQEKLNVQFENRVTFSNSQSPTLPTIRQTDNHRDGRSDVGYDHIILRDRPNTYPRVPVDKEDASYIKVFKHNGIFQPQNKYPDKREMRKGETGILKVSTQMPDYEIIRLSPVERESVQLEKATPDSPRERKKKGRRVTWSGVDREMDRDTYDDCVKSEGQSPSLSRISSFKSDTTLPQSPRSIKSDSALFQQFQYRNVRSRIETIGLKWKLPPGAKPETTSARSKSAQLGHLSRNLIPCASAMNSVGTSVSRTRWGVPRPQSLDTHDMYKAWLEKLEKLKSPGDNGKFLTAGAFQSEADTRSMEVTIHSLSETQKAALLS</sequence>
<keyword evidence="3" id="KW-1185">Reference proteome</keyword>
<feature type="region of interest" description="Disordered" evidence="1">
    <location>
        <begin position="151"/>
        <end position="173"/>
    </location>
</feature>
<proteinExistence type="predicted"/>
<feature type="compositionally biased region" description="Polar residues" evidence="1">
    <location>
        <begin position="293"/>
        <end position="317"/>
    </location>
</feature>
<feature type="compositionally biased region" description="Basic and acidic residues" evidence="1">
    <location>
        <begin position="164"/>
        <end position="173"/>
    </location>
</feature>
<feature type="compositionally biased region" description="Basic and acidic residues" evidence="1">
    <location>
        <begin position="277"/>
        <end position="291"/>
    </location>
</feature>
<organism evidence="2 3">
    <name type="scientific">Pinctada imbricata</name>
    <name type="common">Atlantic pearl-oyster</name>
    <name type="synonym">Pinctada martensii</name>
    <dbReference type="NCBI Taxonomy" id="66713"/>
    <lineage>
        <taxon>Eukaryota</taxon>
        <taxon>Metazoa</taxon>
        <taxon>Spiralia</taxon>
        <taxon>Lophotrochozoa</taxon>
        <taxon>Mollusca</taxon>
        <taxon>Bivalvia</taxon>
        <taxon>Autobranchia</taxon>
        <taxon>Pteriomorphia</taxon>
        <taxon>Pterioida</taxon>
        <taxon>Pterioidea</taxon>
        <taxon>Pteriidae</taxon>
        <taxon>Pinctada</taxon>
    </lineage>
</organism>
<dbReference type="EMBL" id="VSWD01000011">
    <property type="protein sequence ID" value="KAK3088660.1"/>
    <property type="molecule type" value="Genomic_DNA"/>
</dbReference>
<evidence type="ECO:0000313" key="3">
    <source>
        <dbReference type="Proteomes" id="UP001186944"/>
    </source>
</evidence>
<feature type="compositionally biased region" description="Basic and acidic residues" evidence="1">
    <location>
        <begin position="250"/>
        <end position="263"/>
    </location>
</feature>
<accession>A0AA88XNJ1</accession>
<feature type="region of interest" description="Disordered" evidence="1">
    <location>
        <begin position="250"/>
        <end position="318"/>
    </location>
</feature>
<reference evidence="2" key="1">
    <citation type="submission" date="2019-08" db="EMBL/GenBank/DDBJ databases">
        <title>The improved chromosome-level genome for the pearl oyster Pinctada fucata martensii using PacBio sequencing and Hi-C.</title>
        <authorList>
            <person name="Zheng Z."/>
        </authorList>
    </citation>
    <scope>NUCLEOTIDE SEQUENCE</scope>
    <source>
        <strain evidence="2">ZZ-2019</strain>
        <tissue evidence="2">Adductor muscle</tissue>
    </source>
</reference>
<feature type="region of interest" description="Disordered" evidence="1">
    <location>
        <begin position="1"/>
        <end position="28"/>
    </location>
</feature>
<protein>
    <submittedName>
        <fullName evidence="2">Uncharacterized protein</fullName>
    </submittedName>
</protein>
<evidence type="ECO:0000256" key="1">
    <source>
        <dbReference type="SAM" id="MobiDB-lite"/>
    </source>
</evidence>
<dbReference type="Proteomes" id="UP001186944">
    <property type="component" value="Unassembled WGS sequence"/>
</dbReference>
<evidence type="ECO:0000313" key="2">
    <source>
        <dbReference type="EMBL" id="KAK3088660.1"/>
    </source>
</evidence>
<gene>
    <name evidence="2" type="ORF">FSP39_022016</name>
</gene>